<keyword evidence="3 7" id="KW-0812">Transmembrane</keyword>
<feature type="transmembrane region" description="Helical" evidence="7">
    <location>
        <begin position="301"/>
        <end position="318"/>
    </location>
</feature>
<dbReference type="RefSeq" id="WP_043126712.1">
    <property type="nucleotide sequence ID" value="NZ_JTDL01000145.1"/>
</dbReference>
<comment type="subcellular location">
    <subcellularLocation>
        <location evidence="1">Cell membrane</location>
        <topology evidence="1">Multi-pass membrane protein</topology>
    </subcellularLocation>
</comment>
<keyword evidence="9" id="KW-1185">Reference proteome</keyword>
<feature type="transmembrane region" description="Helical" evidence="7">
    <location>
        <begin position="92"/>
        <end position="114"/>
    </location>
</feature>
<feature type="transmembrane region" description="Helical" evidence="7">
    <location>
        <begin position="134"/>
        <end position="159"/>
    </location>
</feature>
<sequence>MAQTETTPGTPAVPDAPPGDGLKRNAIGTFGIAFLVISAAAPLTVMAGVAPVAISRGGIGAPVGYLAAGIVLALFAIGFMAMTRHAKAAGGFYTYITIALGKTVGLAAAIVAVVSYNCLQVGVYGLFAVQTQAMLSFVFGLNVPWPVVAFAAIAAVWFLGYRGIDVGAKVLAVLLTAETAILAVMGVGILAHGGAKGITIGSFAPQTMFSPGVLAILGICFAAFMGFESTVLYRREARDPDRAVPRATFIAVGFMSVFYAFIVWTVIQAYGDSGAVDAANSQQQGMFFATIAQYVGPWAEVAMYILIVTSVYASQLAFHNAINRYVYMLAQDGVLPAFLGHTHPRHKSPHRAGQVQTLLAAVVIGLCAVLGADPYQQLLIWVNTPGIFGIVGLQGLVAIAALVYFRRHPEAVRNRLTVPLTAASAVLLFAAVVLIGINIELLTFADAVTNAVLMSIAPVVFVVGLLLARWLRRARPAAYARIGSTEAHDGSTEAESTEIHDLA</sequence>
<evidence type="ECO:0000256" key="6">
    <source>
        <dbReference type="SAM" id="MobiDB-lite"/>
    </source>
</evidence>
<gene>
    <name evidence="8" type="ORF">LK10_18025</name>
</gene>
<feature type="transmembrane region" description="Helical" evidence="7">
    <location>
        <begin position="207"/>
        <end position="227"/>
    </location>
</feature>
<dbReference type="PANTHER" id="PTHR42770">
    <property type="entry name" value="AMINO ACID TRANSPORTER-RELATED"/>
    <property type="match status" value="1"/>
</dbReference>
<evidence type="ECO:0000256" key="5">
    <source>
        <dbReference type="ARBA" id="ARBA00023136"/>
    </source>
</evidence>
<keyword evidence="4 7" id="KW-1133">Transmembrane helix</keyword>
<protein>
    <submittedName>
        <fullName evidence="8">Amino acid transporter</fullName>
    </submittedName>
</protein>
<dbReference type="AlphaFoldDB" id="A0A0B2ACT7"/>
<evidence type="ECO:0000256" key="1">
    <source>
        <dbReference type="ARBA" id="ARBA00004651"/>
    </source>
</evidence>
<dbReference type="Pfam" id="PF13520">
    <property type="entry name" value="AA_permease_2"/>
    <property type="match status" value="1"/>
</dbReference>
<dbReference type="Proteomes" id="UP000030982">
    <property type="component" value="Unassembled WGS sequence"/>
</dbReference>
<comment type="caution">
    <text evidence="8">The sequence shown here is derived from an EMBL/GenBank/DDBJ whole genome shotgun (WGS) entry which is preliminary data.</text>
</comment>
<evidence type="ECO:0000256" key="4">
    <source>
        <dbReference type="ARBA" id="ARBA00022989"/>
    </source>
</evidence>
<feature type="transmembrane region" description="Helical" evidence="7">
    <location>
        <begin position="355"/>
        <end position="372"/>
    </location>
</feature>
<dbReference type="PIRSF" id="PIRSF006060">
    <property type="entry name" value="AA_transporter"/>
    <property type="match status" value="1"/>
</dbReference>
<dbReference type="STRING" id="1338436.LK10_18025"/>
<evidence type="ECO:0000313" key="9">
    <source>
        <dbReference type="Proteomes" id="UP000030982"/>
    </source>
</evidence>
<evidence type="ECO:0000256" key="7">
    <source>
        <dbReference type="SAM" id="Phobius"/>
    </source>
</evidence>
<organism evidence="8 9">
    <name type="scientific">Sinomonas humi</name>
    <dbReference type="NCBI Taxonomy" id="1338436"/>
    <lineage>
        <taxon>Bacteria</taxon>
        <taxon>Bacillati</taxon>
        <taxon>Actinomycetota</taxon>
        <taxon>Actinomycetes</taxon>
        <taxon>Micrococcales</taxon>
        <taxon>Micrococcaceae</taxon>
        <taxon>Sinomonas</taxon>
    </lineage>
</organism>
<evidence type="ECO:0000313" key="8">
    <source>
        <dbReference type="EMBL" id="KHL01051.1"/>
    </source>
</evidence>
<feature type="transmembrane region" description="Helical" evidence="7">
    <location>
        <begin position="451"/>
        <end position="471"/>
    </location>
</feature>
<dbReference type="EMBL" id="JTDL01000145">
    <property type="protein sequence ID" value="KHL01051.1"/>
    <property type="molecule type" value="Genomic_DNA"/>
</dbReference>
<evidence type="ECO:0000256" key="3">
    <source>
        <dbReference type="ARBA" id="ARBA00022692"/>
    </source>
</evidence>
<feature type="transmembrane region" description="Helical" evidence="7">
    <location>
        <begin position="247"/>
        <end position="267"/>
    </location>
</feature>
<evidence type="ECO:0000256" key="2">
    <source>
        <dbReference type="ARBA" id="ARBA00022475"/>
    </source>
</evidence>
<reference evidence="8 9" key="1">
    <citation type="submission" date="2014-09" db="EMBL/GenBank/DDBJ databases">
        <title>Genome sequence of Sinomonas sp. MUSC 117.</title>
        <authorList>
            <person name="Lee L.-H."/>
        </authorList>
    </citation>
    <scope>NUCLEOTIDE SEQUENCE [LARGE SCALE GENOMIC DNA]</scope>
    <source>
        <strain evidence="8 9">MUSC 117</strain>
    </source>
</reference>
<dbReference type="InterPro" id="IPR002293">
    <property type="entry name" value="AA/rel_permease1"/>
</dbReference>
<dbReference type="Gene3D" id="1.20.1740.10">
    <property type="entry name" value="Amino acid/polyamine transporter I"/>
    <property type="match status" value="1"/>
</dbReference>
<dbReference type="GO" id="GO:0005886">
    <property type="term" value="C:plasma membrane"/>
    <property type="evidence" value="ECO:0007669"/>
    <property type="project" value="UniProtKB-SubCell"/>
</dbReference>
<feature type="transmembrane region" description="Helical" evidence="7">
    <location>
        <begin position="32"/>
        <end position="53"/>
    </location>
</feature>
<dbReference type="PANTHER" id="PTHR42770:SF16">
    <property type="entry name" value="AMINO ACID PERMEASE"/>
    <property type="match status" value="1"/>
</dbReference>
<keyword evidence="2" id="KW-1003">Cell membrane</keyword>
<feature type="transmembrane region" description="Helical" evidence="7">
    <location>
        <begin position="417"/>
        <end position="439"/>
    </location>
</feature>
<feature type="region of interest" description="Disordered" evidence="6">
    <location>
        <begin position="1"/>
        <end position="20"/>
    </location>
</feature>
<feature type="transmembrane region" description="Helical" evidence="7">
    <location>
        <begin position="59"/>
        <end position="80"/>
    </location>
</feature>
<proteinExistence type="predicted"/>
<dbReference type="OrthoDB" id="137613at2"/>
<dbReference type="InterPro" id="IPR050367">
    <property type="entry name" value="APC_superfamily"/>
</dbReference>
<feature type="transmembrane region" description="Helical" evidence="7">
    <location>
        <begin position="378"/>
        <end position="405"/>
    </location>
</feature>
<dbReference type="GO" id="GO:0022857">
    <property type="term" value="F:transmembrane transporter activity"/>
    <property type="evidence" value="ECO:0007669"/>
    <property type="project" value="InterPro"/>
</dbReference>
<feature type="transmembrane region" description="Helical" evidence="7">
    <location>
        <begin position="171"/>
        <end position="195"/>
    </location>
</feature>
<accession>A0A0B2ACT7</accession>
<keyword evidence="5 7" id="KW-0472">Membrane</keyword>
<name>A0A0B2ACT7_9MICC</name>